<evidence type="ECO:0000313" key="1">
    <source>
        <dbReference type="EMBL" id="CBQ72286.1"/>
    </source>
</evidence>
<dbReference type="HOGENOM" id="CLU_078576_0_0_1"/>
<reference evidence="1 2" key="1">
    <citation type="journal article" date="2010" name="Science">
        <title>Pathogenicity determinants in smut fungi revealed by genome comparison.</title>
        <authorList>
            <person name="Schirawski J."/>
            <person name="Mannhaupt G."/>
            <person name="Muench K."/>
            <person name="Brefort T."/>
            <person name="Schipper K."/>
            <person name="Doehlemann G."/>
            <person name="Di Stasio M."/>
            <person name="Roessel N."/>
            <person name="Mendoza-Mendoza A."/>
            <person name="Pester D."/>
            <person name="Mueller O."/>
            <person name="Winterberg B."/>
            <person name="Meyer E."/>
            <person name="Ghareeb H."/>
            <person name="Wollenberg T."/>
            <person name="Muensterkoetter M."/>
            <person name="Wong P."/>
            <person name="Walter M."/>
            <person name="Stukenbrock E."/>
            <person name="Gueldener U."/>
            <person name="Kahmann R."/>
        </authorList>
    </citation>
    <scope>NUCLEOTIDE SEQUENCE [LARGE SCALE GENOMIC DNA]</scope>
    <source>
        <strain evidence="2">SRZ2</strain>
    </source>
</reference>
<evidence type="ECO:0000313" key="2">
    <source>
        <dbReference type="Proteomes" id="UP000008867"/>
    </source>
</evidence>
<proteinExistence type="predicted"/>
<dbReference type="Proteomes" id="UP000008867">
    <property type="component" value="Chromosome 4"/>
</dbReference>
<gene>
    <name evidence="1" type="ORF">sr12994</name>
</gene>
<dbReference type="OrthoDB" id="2547083at2759"/>
<organism evidence="1 2">
    <name type="scientific">Sporisorium reilianum (strain SRZ2)</name>
    <name type="common">Maize head smut fungus</name>
    <dbReference type="NCBI Taxonomy" id="999809"/>
    <lineage>
        <taxon>Eukaryota</taxon>
        <taxon>Fungi</taxon>
        <taxon>Dikarya</taxon>
        <taxon>Basidiomycota</taxon>
        <taxon>Ustilaginomycotina</taxon>
        <taxon>Ustilaginomycetes</taxon>
        <taxon>Ustilaginales</taxon>
        <taxon>Ustilaginaceae</taxon>
        <taxon>Sporisorium</taxon>
    </lineage>
</organism>
<dbReference type="VEuPathDB" id="FungiDB:sr12994"/>
<name>E6ZYH9_SPORE</name>
<dbReference type="eggNOG" id="ENOG502RE1Z">
    <property type="taxonomic scope" value="Eukaryota"/>
</dbReference>
<dbReference type="AlphaFoldDB" id="E6ZYH9"/>
<sequence length="247" mass="26961">MTLASTPTTTVSSKTYIHLSPSELASLQLRVYRHTSREPAPESVLQTFVDLINASFTGPYHDENFGRDQPRYRGVETLREDLDQPCAEGKGEGKGGWVFMLVLPSEGEKAVAGAKVTLSGARMDGGASIHTLPNPRFTPPARYPSSVYYLGALGTVTPGSGTLLLTHIKHFLSRHTPSYVLRAYTIAEWGINAQFSIPQESPLVRFFAKQGFEVLEYAWKPKGTWGSFYGGCLCSIEYVHVAGGADA</sequence>
<protein>
    <recommendedName>
        <fullName evidence="3">N-acetyltransferase domain-containing protein</fullName>
    </recommendedName>
</protein>
<dbReference type="EMBL" id="FQ311463">
    <property type="protein sequence ID" value="CBQ72286.1"/>
    <property type="molecule type" value="Genomic_DNA"/>
</dbReference>
<evidence type="ECO:0008006" key="3">
    <source>
        <dbReference type="Google" id="ProtNLM"/>
    </source>
</evidence>
<accession>E6ZYH9</accession>
<keyword evidence="2" id="KW-1185">Reference proteome</keyword>